<keyword evidence="5" id="KW-0547">Nucleotide-binding</keyword>
<dbReference type="OrthoDB" id="686384at2759"/>
<comment type="catalytic activity">
    <reaction evidence="9">
        <text>diphthine-[translation elongation factor 2] + NH4(+) + ATP = diphthamide-[translation elongation factor 2] + AMP + diphosphate + H(+)</text>
        <dbReference type="Rhea" id="RHEA:19753"/>
        <dbReference type="Rhea" id="RHEA-COMP:10172"/>
        <dbReference type="Rhea" id="RHEA-COMP:10174"/>
        <dbReference type="ChEBI" id="CHEBI:15378"/>
        <dbReference type="ChEBI" id="CHEBI:16692"/>
        <dbReference type="ChEBI" id="CHEBI:28938"/>
        <dbReference type="ChEBI" id="CHEBI:30616"/>
        <dbReference type="ChEBI" id="CHEBI:33019"/>
        <dbReference type="ChEBI" id="CHEBI:82696"/>
        <dbReference type="ChEBI" id="CHEBI:456215"/>
        <dbReference type="EC" id="6.3.1.14"/>
    </reaction>
</comment>
<organism evidence="11 12">
    <name type="scientific">Batrachochytrium dendrobatidis (strain JEL423)</name>
    <dbReference type="NCBI Taxonomy" id="403673"/>
    <lineage>
        <taxon>Eukaryota</taxon>
        <taxon>Fungi</taxon>
        <taxon>Fungi incertae sedis</taxon>
        <taxon>Chytridiomycota</taxon>
        <taxon>Chytridiomycota incertae sedis</taxon>
        <taxon>Chytridiomycetes</taxon>
        <taxon>Rhizophydiales</taxon>
        <taxon>Rhizophydiales incertae sedis</taxon>
        <taxon>Batrachochytrium</taxon>
    </lineage>
</organism>
<dbReference type="VEuPathDB" id="FungiDB:BDEG_28209"/>
<evidence type="ECO:0000313" key="11">
    <source>
        <dbReference type="EMBL" id="OAJ45041.1"/>
    </source>
</evidence>
<dbReference type="EC" id="6.3.1.14" evidence="2"/>
<evidence type="ECO:0000256" key="3">
    <source>
        <dbReference type="ARBA" id="ARBA00018426"/>
    </source>
</evidence>
<dbReference type="GO" id="GO:0005524">
    <property type="term" value="F:ATP binding"/>
    <property type="evidence" value="ECO:0007669"/>
    <property type="project" value="UniProtKB-KW"/>
</dbReference>
<dbReference type="GO" id="GO:0017178">
    <property type="term" value="F:diphthine-ammonia ligase activity"/>
    <property type="evidence" value="ECO:0007669"/>
    <property type="project" value="UniProtKB-EC"/>
</dbReference>
<protein>
    <recommendedName>
        <fullName evidence="3">Diphthine--ammonia ligase</fullName>
        <ecNumber evidence="2">6.3.1.14</ecNumber>
    </recommendedName>
    <alternativeName>
        <fullName evidence="7">Diphthamide synthase</fullName>
    </alternativeName>
    <alternativeName>
        <fullName evidence="8">Diphthamide synthetase</fullName>
    </alternativeName>
</protein>
<dbReference type="CDD" id="cd06156">
    <property type="entry name" value="eu_AANH_C_2"/>
    <property type="match status" value="1"/>
</dbReference>
<dbReference type="Gene3D" id="3.90.1490.10">
    <property type="entry name" value="putative n-type atp pyrophosphatase, domain 2"/>
    <property type="match status" value="1"/>
</dbReference>
<dbReference type="SUPFAM" id="SSF55298">
    <property type="entry name" value="YjgF-like"/>
    <property type="match status" value="2"/>
</dbReference>
<evidence type="ECO:0000259" key="10">
    <source>
        <dbReference type="Pfam" id="PF01902"/>
    </source>
</evidence>
<dbReference type="FunFam" id="3.90.1490.10:FF:000001">
    <property type="entry name" value="Diphthine--ammonia ligase"/>
    <property type="match status" value="1"/>
</dbReference>
<dbReference type="Gene3D" id="3.40.50.620">
    <property type="entry name" value="HUPs"/>
    <property type="match status" value="1"/>
</dbReference>
<dbReference type="PANTHER" id="PTHR12196">
    <property type="entry name" value="DOMAIN OF UNKNOWN FUNCTION 71 DUF71 -CONTAINING PROTEIN"/>
    <property type="match status" value="1"/>
</dbReference>
<keyword evidence="6" id="KW-0067">ATP-binding</keyword>
<evidence type="ECO:0000256" key="9">
    <source>
        <dbReference type="ARBA" id="ARBA00048108"/>
    </source>
</evidence>
<evidence type="ECO:0000313" key="12">
    <source>
        <dbReference type="Proteomes" id="UP000077115"/>
    </source>
</evidence>
<dbReference type="Pfam" id="PF01042">
    <property type="entry name" value="Ribonuc_L-PSP"/>
    <property type="match status" value="2"/>
</dbReference>
<dbReference type="InterPro" id="IPR006175">
    <property type="entry name" value="YjgF/YER057c/UK114"/>
</dbReference>
<dbReference type="CDD" id="cd01994">
    <property type="entry name" value="AANH_PF0828-like"/>
    <property type="match status" value="1"/>
</dbReference>
<dbReference type="InterPro" id="IPR014729">
    <property type="entry name" value="Rossmann-like_a/b/a_fold"/>
</dbReference>
<dbReference type="STRING" id="403673.A0A177WZV1"/>
<reference evidence="11 12" key="2">
    <citation type="submission" date="2016-05" db="EMBL/GenBank/DDBJ databases">
        <title>Lineage-specific infection strategies underlie the spectrum of fungal disease in amphibians.</title>
        <authorList>
            <person name="Cuomo C.A."/>
            <person name="Farrer R.A."/>
            <person name="James T."/>
            <person name="Longcore J."/>
            <person name="Birren B."/>
        </authorList>
    </citation>
    <scope>NUCLEOTIDE SEQUENCE [LARGE SCALE GENOMIC DNA]</scope>
    <source>
        <strain evidence="11 12">JEL423</strain>
    </source>
</reference>
<sequence length="584" mass="65263">MDIPLFRQDLAHRSVDINATYTLNDNDEVEDLFQLLLKVIKQVPDVEAVSSGAILSNYQRTRIENVGVEAVLVKVAAAGLSENHLGKSLAQMYPVLMKLNERYGINVCGEGGEYETLTLDCPLFKKKLLMQVLPDHALQSRLDLMLIQTMCFYGLRLILAFISQESTIHVHSFDDVAPVAYLKTPSIVVKLKEDCESSWIHKMKNVMCDRYETLNSDMSSAITNACSSQHLAFESLPLSKIEPIDANGPTLTQAHRLPTVYFRHPFYAQSGVMVCSFDTHPVLELTLEEETTQVCEYMLASLSKYGLSAHHITQIHVNVADMDTFSELNKVYQKYFGHTNPPTRVTVETLLDRGRVQMDCYAMADTAQLAPRETLHVQSRSYWAPANIGPYSQAIDICDHVYLAGQIGLIPHTMQLPTIDGVQGWVAQASMSLKNLAAVCQAVGATLVESCVACICYIIDARFVNAARVAWEFMCKNERDDSTHYPPLVIVVVQRLPRNAVVEWEAIAGHPGRFDRLMQASLDSDVLTYGYIDNTQRDTFKTFKAEYDGVDCVSNIKTFGQCVAVVSQTKCTESSYIPTVIEIE</sequence>
<dbReference type="InterPro" id="IPR030662">
    <property type="entry name" value="DPH6/MJ0570"/>
</dbReference>
<dbReference type="Pfam" id="PF01902">
    <property type="entry name" value="Diphthami_syn_2"/>
    <property type="match status" value="1"/>
</dbReference>
<evidence type="ECO:0000256" key="2">
    <source>
        <dbReference type="ARBA" id="ARBA00012089"/>
    </source>
</evidence>
<dbReference type="AlphaFoldDB" id="A0A177WZV1"/>
<dbReference type="Gene3D" id="3.30.1330.40">
    <property type="entry name" value="RutC-like"/>
    <property type="match status" value="2"/>
</dbReference>
<evidence type="ECO:0000256" key="4">
    <source>
        <dbReference type="ARBA" id="ARBA00022598"/>
    </source>
</evidence>
<dbReference type="Proteomes" id="UP000077115">
    <property type="component" value="Unassembled WGS sequence"/>
</dbReference>
<evidence type="ECO:0000256" key="1">
    <source>
        <dbReference type="ARBA" id="ARBA00005156"/>
    </source>
</evidence>
<gene>
    <name evidence="11" type="ORF">BDEG_28209</name>
</gene>
<evidence type="ECO:0000256" key="6">
    <source>
        <dbReference type="ARBA" id="ARBA00022840"/>
    </source>
</evidence>
<dbReference type="InterPro" id="IPR035959">
    <property type="entry name" value="RutC-like_sf"/>
</dbReference>
<proteinExistence type="predicted"/>
<dbReference type="EMBL" id="DS022314">
    <property type="protein sequence ID" value="OAJ45041.1"/>
    <property type="molecule type" value="Genomic_DNA"/>
</dbReference>
<evidence type="ECO:0000256" key="7">
    <source>
        <dbReference type="ARBA" id="ARBA00029814"/>
    </source>
</evidence>
<dbReference type="GO" id="GO:0017183">
    <property type="term" value="P:protein histidyl modification to diphthamide"/>
    <property type="evidence" value="ECO:0007669"/>
    <property type="project" value="TreeGrafter"/>
</dbReference>
<name>A0A177WZV1_BATDL</name>
<evidence type="ECO:0000256" key="5">
    <source>
        <dbReference type="ARBA" id="ARBA00022741"/>
    </source>
</evidence>
<keyword evidence="4" id="KW-0436">Ligase</keyword>
<dbReference type="PANTHER" id="PTHR12196:SF2">
    <property type="entry name" value="DIPHTHINE--AMMONIA LIGASE"/>
    <property type="match status" value="1"/>
</dbReference>
<dbReference type="InterPro" id="IPR002761">
    <property type="entry name" value="Diphthami_syn_dom"/>
</dbReference>
<reference evidence="11 12" key="1">
    <citation type="submission" date="2006-10" db="EMBL/GenBank/DDBJ databases">
        <title>The Genome Sequence of Batrachochytrium dendrobatidis JEL423.</title>
        <authorList>
            <consortium name="The Broad Institute Genome Sequencing Platform"/>
            <person name="Birren B."/>
            <person name="Lander E."/>
            <person name="Galagan J."/>
            <person name="Cuomo C."/>
            <person name="Devon K."/>
            <person name="Jaffe D."/>
            <person name="Butler J."/>
            <person name="Alvarez P."/>
            <person name="Gnerre S."/>
            <person name="Grabherr M."/>
            <person name="Kleber M."/>
            <person name="Mauceli E."/>
            <person name="Brockman W."/>
            <person name="Young S."/>
            <person name="LaButti K."/>
            <person name="Sykes S."/>
            <person name="DeCaprio D."/>
            <person name="Crawford M."/>
            <person name="Koehrsen M."/>
            <person name="Engels R."/>
            <person name="Montgomery P."/>
            <person name="Pearson M."/>
            <person name="Howarth C."/>
            <person name="Larson L."/>
            <person name="White J."/>
            <person name="O'Leary S."/>
            <person name="Kodira C."/>
            <person name="Zeng Q."/>
            <person name="Yandava C."/>
            <person name="Alvarado L."/>
            <person name="Longcore J."/>
            <person name="James T."/>
        </authorList>
    </citation>
    <scope>NUCLEOTIDE SEQUENCE [LARGE SCALE GENOMIC DNA]</scope>
    <source>
        <strain evidence="11 12">JEL423</strain>
    </source>
</reference>
<dbReference type="SUPFAM" id="SSF52402">
    <property type="entry name" value="Adenine nucleotide alpha hydrolases-like"/>
    <property type="match status" value="1"/>
</dbReference>
<accession>A0A177WZV1</accession>
<feature type="domain" description="Diphthamide synthase" evidence="10">
    <location>
        <begin position="67"/>
        <end position="132"/>
    </location>
</feature>
<comment type="pathway">
    <text evidence="1">Protein modification; peptidyl-diphthamide biosynthesis.</text>
</comment>
<evidence type="ECO:0000256" key="8">
    <source>
        <dbReference type="ARBA" id="ARBA00031552"/>
    </source>
</evidence>